<name>A0AAP0E8U7_9MAGN</name>
<dbReference type="SUPFAM" id="SSF53756">
    <property type="entry name" value="UDP-Glycosyltransferase/glycogen phosphorylase"/>
    <property type="match status" value="1"/>
</dbReference>
<dbReference type="CDD" id="cd03784">
    <property type="entry name" value="GT1_Gtf-like"/>
    <property type="match status" value="1"/>
</dbReference>
<comment type="similarity">
    <text evidence="1">Belongs to the UDP-glycosyltransferase family.</text>
</comment>
<dbReference type="AlphaFoldDB" id="A0AAP0E8U7"/>
<proteinExistence type="inferred from homology"/>
<evidence type="ECO:0000313" key="4">
    <source>
        <dbReference type="Proteomes" id="UP001419268"/>
    </source>
</evidence>
<reference evidence="3 4" key="1">
    <citation type="submission" date="2024-01" db="EMBL/GenBank/DDBJ databases">
        <title>Genome assemblies of Stephania.</title>
        <authorList>
            <person name="Yang L."/>
        </authorList>
    </citation>
    <scope>NUCLEOTIDE SEQUENCE [LARGE SCALE GENOMIC DNA]</scope>
    <source>
        <strain evidence="3">JXDWG</strain>
        <tissue evidence="3">Leaf</tissue>
    </source>
</reference>
<organism evidence="3 4">
    <name type="scientific">Stephania cephalantha</name>
    <dbReference type="NCBI Taxonomy" id="152367"/>
    <lineage>
        <taxon>Eukaryota</taxon>
        <taxon>Viridiplantae</taxon>
        <taxon>Streptophyta</taxon>
        <taxon>Embryophyta</taxon>
        <taxon>Tracheophyta</taxon>
        <taxon>Spermatophyta</taxon>
        <taxon>Magnoliopsida</taxon>
        <taxon>Ranunculales</taxon>
        <taxon>Menispermaceae</taxon>
        <taxon>Menispermoideae</taxon>
        <taxon>Cissampelideae</taxon>
        <taxon>Stephania</taxon>
    </lineage>
</organism>
<dbReference type="PANTHER" id="PTHR11926">
    <property type="entry name" value="GLUCOSYL/GLUCURONOSYL TRANSFERASES"/>
    <property type="match status" value="1"/>
</dbReference>
<dbReference type="GO" id="GO:0080043">
    <property type="term" value="F:quercetin 3-O-glucosyltransferase activity"/>
    <property type="evidence" value="ECO:0007669"/>
    <property type="project" value="TreeGrafter"/>
</dbReference>
<evidence type="ECO:0000313" key="3">
    <source>
        <dbReference type="EMBL" id="KAK9088791.1"/>
    </source>
</evidence>
<dbReference type="Proteomes" id="UP001419268">
    <property type="component" value="Unassembled WGS sequence"/>
</dbReference>
<dbReference type="InterPro" id="IPR002213">
    <property type="entry name" value="UDP_glucos_trans"/>
</dbReference>
<evidence type="ECO:0000256" key="1">
    <source>
        <dbReference type="ARBA" id="ARBA00009995"/>
    </source>
</evidence>
<dbReference type="Gene3D" id="3.40.50.2000">
    <property type="entry name" value="Glycogen Phosphorylase B"/>
    <property type="match status" value="4"/>
</dbReference>
<dbReference type="PANTHER" id="PTHR11926:SF774">
    <property type="entry name" value="UDP-GLYCOSYLTRANSFERASE 85A1-RELATED"/>
    <property type="match status" value="1"/>
</dbReference>
<dbReference type="EMBL" id="JBBNAG010000012">
    <property type="protein sequence ID" value="KAK9088791.1"/>
    <property type="molecule type" value="Genomic_DNA"/>
</dbReference>
<dbReference type="GO" id="GO:0080044">
    <property type="term" value="F:quercetin 7-O-glucosyltransferase activity"/>
    <property type="evidence" value="ECO:0007669"/>
    <property type="project" value="TreeGrafter"/>
</dbReference>
<protein>
    <submittedName>
        <fullName evidence="3">Uncharacterized protein</fullName>
    </submittedName>
</protein>
<keyword evidence="2" id="KW-0808">Transferase</keyword>
<dbReference type="Pfam" id="PF00201">
    <property type="entry name" value="UDPGT"/>
    <property type="match status" value="1"/>
</dbReference>
<evidence type="ECO:0000256" key="2">
    <source>
        <dbReference type="ARBA" id="ARBA00022679"/>
    </source>
</evidence>
<comment type="caution">
    <text evidence="3">The sequence shown here is derived from an EMBL/GenBank/DDBJ whole genome shotgun (WGS) entry which is preliminary data.</text>
</comment>
<sequence length="252" mass="29065">MKGMRLRDFPSFVRATDPNDIMLNYLHRESQRTSKGSHVILNTYDALKIDVLQAMNSFLPPIHTIGPLRLLVREMDDGRLDSLESNLWKEDPECIKWLDSKEPNLVVLVNFGSITVMSTEQMIDFAWGGEQQAPFHVLGHFYVAEFLTHRGWNSIIDAICAGVPLICWPFFAEQQTNCWYCCNGWDIGMEIDNNVKRDKVESLVRELMEGDKGKEMKRNAEEWKKKATEATRYGGSSFVNFERLVNEVILQK</sequence>
<accession>A0AAP0E8U7</accession>
<gene>
    <name evidence="3" type="ORF">Scep_027873</name>
</gene>
<keyword evidence="4" id="KW-1185">Reference proteome</keyword>